<dbReference type="PANTHER" id="PTHR42928:SF5">
    <property type="entry name" value="BLR1237 PROTEIN"/>
    <property type="match status" value="1"/>
</dbReference>
<name>A0A4V2WL49_9PROT</name>
<sequence length="329" mass="33998">MGNHVIRRAVLGAALLTPALVQAGPEHAPAAWPARPVRVVVPFPPGQSMDVLPRILGEVLLRQLPHPLIFENRAGGVGVPGTEAVIRAAPDGYTLGIGAMSTLAVNPALLPHLSYDPARDLVPVAQVFAGAQAVVVHPTVPARSMAELVDWLRANPGTRYASAGPATTPHLAAELLARRLGLVLEHVAYRGSGPAMADLVAGVLPMMVDSASSALPQARAGRVHLLAVTTAARLPGWPEVPTVAETVSPGFEVVGWGGLVAPAGTPTPLIEAINAAAQAGLRDPMLAGRFAELGAVPMPGTSGVFAAFVRSEMVRWGEVVRAADIRLEG</sequence>
<keyword evidence="4" id="KW-1185">Reference proteome</keyword>
<dbReference type="Proteomes" id="UP000295023">
    <property type="component" value="Unassembled WGS sequence"/>
</dbReference>
<dbReference type="PANTHER" id="PTHR42928">
    <property type="entry name" value="TRICARBOXYLATE-BINDING PROTEIN"/>
    <property type="match status" value="1"/>
</dbReference>
<keyword evidence="2" id="KW-0732">Signal</keyword>
<organism evidence="3 4">
    <name type="scientific">Roseicella aquatilis</name>
    <dbReference type="NCBI Taxonomy" id="2527868"/>
    <lineage>
        <taxon>Bacteria</taxon>
        <taxon>Pseudomonadati</taxon>
        <taxon>Pseudomonadota</taxon>
        <taxon>Alphaproteobacteria</taxon>
        <taxon>Acetobacterales</taxon>
        <taxon>Roseomonadaceae</taxon>
        <taxon>Roseicella</taxon>
    </lineage>
</organism>
<accession>A0A4V2WL49</accession>
<comment type="similarity">
    <text evidence="1">Belongs to the UPF0065 (bug) family.</text>
</comment>
<dbReference type="SUPFAM" id="SSF53850">
    <property type="entry name" value="Periplasmic binding protein-like II"/>
    <property type="match status" value="1"/>
</dbReference>
<evidence type="ECO:0000256" key="2">
    <source>
        <dbReference type="SAM" id="SignalP"/>
    </source>
</evidence>
<evidence type="ECO:0000313" key="4">
    <source>
        <dbReference type="Proteomes" id="UP000295023"/>
    </source>
</evidence>
<evidence type="ECO:0000256" key="1">
    <source>
        <dbReference type="ARBA" id="ARBA00006987"/>
    </source>
</evidence>
<dbReference type="OrthoDB" id="9821382at2"/>
<gene>
    <name evidence="3" type="ORF">EXY23_13425</name>
</gene>
<dbReference type="InterPro" id="IPR005064">
    <property type="entry name" value="BUG"/>
</dbReference>
<dbReference type="Gene3D" id="3.40.190.10">
    <property type="entry name" value="Periplasmic binding protein-like II"/>
    <property type="match status" value="1"/>
</dbReference>
<dbReference type="Pfam" id="PF03401">
    <property type="entry name" value="TctC"/>
    <property type="match status" value="1"/>
</dbReference>
<dbReference type="EMBL" id="SKBM01000011">
    <property type="protein sequence ID" value="TCZ61124.1"/>
    <property type="molecule type" value="Genomic_DNA"/>
</dbReference>
<proteinExistence type="inferred from homology"/>
<reference evidence="3 4" key="1">
    <citation type="submission" date="2019-03" db="EMBL/GenBank/DDBJ databases">
        <title>Paracraurococcus aquatilis NE82 genome sequence.</title>
        <authorList>
            <person name="Zhao Y."/>
            <person name="Du Z."/>
        </authorList>
    </citation>
    <scope>NUCLEOTIDE SEQUENCE [LARGE SCALE GENOMIC DNA]</scope>
    <source>
        <strain evidence="3 4">NE82</strain>
    </source>
</reference>
<dbReference type="PIRSF" id="PIRSF017082">
    <property type="entry name" value="YflP"/>
    <property type="match status" value="1"/>
</dbReference>
<protein>
    <submittedName>
        <fullName evidence="3">Tripartite tricarboxylate transporter substrate binding protein</fullName>
    </submittedName>
</protein>
<evidence type="ECO:0000313" key="3">
    <source>
        <dbReference type="EMBL" id="TCZ61124.1"/>
    </source>
</evidence>
<dbReference type="CDD" id="cd07012">
    <property type="entry name" value="PBP2_Bug_TTT"/>
    <property type="match status" value="1"/>
</dbReference>
<feature type="signal peptide" evidence="2">
    <location>
        <begin position="1"/>
        <end position="23"/>
    </location>
</feature>
<comment type="caution">
    <text evidence="3">The sequence shown here is derived from an EMBL/GenBank/DDBJ whole genome shotgun (WGS) entry which is preliminary data.</text>
</comment>
<dbReference type="Gene3D" id="3.40.190.150">
    <property type="entry name" value="Bordetella uptake gene, domain 1"/>
    <property type="match status" value="1"/>
</dbReference>
<dbReference type="AlphaFoldDB" id="A0A4V2WL49"/>
<feature type="chain" id="PRO_5020555492" evidence="2">
    <location>
        <begin position="24"/>
        <end position="329"/>
    </location>
</feature>
<dbReference type="InterPro" id="IPR042100">
    <property type="entry name" value="Bug_dom1"/>
</dbReference>